<name>A0A1G5R745_9RHOB</name>
<dbReference type="AlphaFoldDB" id="A0A1G5R745"/>
<protein>
    <submittedName>
        <fullName evidence="1">Uncharacterized protein</fullName>
    </submittedName>
</protein>
<gene>
    <name evidence="1" type="ORF">SAMN04488118_109100</name>
</gene>
<sequence>MTQWVERLAGVSHREACERAKTFGIRTDAEIKRYEGQLSRTRVSSPPPKQNAPGFTLELTDHEIDQIAIAYFHELEKGVQSSGGYT</sequence>
<dbReference type="Proteomes" id="UP000198767">
    <property type="component" value="Unassembled WGS sequence"/>
</dbReference>
<dbReference type="RefSeq" id="WP_139163219.1">
    <property type="nucleotide sequence ID" value="NZ_FMWG01000009.1"/>
</dbReference>
<dbReference type="EMBL" id="FMWG01000009">
    <property type="protein sequence ID" value="SCZ69590.1"/>
    <property type="molecule type" value="Genomic_DNA"/>
</dbReference>
<organism evidence="1 2">
    <name type="scientific">Epibacterium ulvae</name>
    <dbReference type="NCBI Taxonomy" id="1156985"/>
    <lineage>
        <taxon>Bacteria</taxon>
        <taxon>Pseudomonadati</taxon>
        <taxon>Pseudomonadota</taxon>
        <taxon>Alphaproteobacteria</taxon>
        <taxon>Rhodobacterales</taxon>
        <taxon>Roseobacteraceae</taxon>
        <taxon>Epibacterium</taxon>
    </lineage>
</organism>
<evidence type="ECO:0000313" key="1">
    <source>
        <dbReference type="EMBL" id="SCZ69590.1"/>
    </source>
</evidence>
<reference evidence="1 2" key="1">
    <citation type="submission" date="2016-10" db="EMBL/GenBank/DDBJ databases">
        <authorList>
            <person name="de Groot N.N."/>
        </authorList>
    </citation>
    <scope>NUCLEOTIDE SEQUENCE [LARGE SCALE GENOMIC DNA]</scope>
    <source>
        <strain evidence="1 2">U95</strain>
    </source>
</reference>
<keyword evidence="2" id="KW-1185">Reference proteome</keyword>
<accession>A0A1G5R745</accession>
<evidence type="ECO:0000313" key="2">
    <source>
        <dbReference type="Proteomes" id="UP000198767"/>
    </source>
</evidence>
<proteinExistence type="predicted"/>